<keyword evidence="1" id="KW-1003">Cell membrane</keyword>
<reference evidence="3 4" key="1">
    <citation type="submission" date="2019-09" db="EMBL/GenBank/DDBJ databases">
        <authorList>
            <person name="Chen X.-Y."/>
        </authorList>
    </citation>
    <scope>NUCLEOTIDE SEQUENCE [LARGE SCALE GENOMIC DNA]</scope>
    <source>
        <strain evidence="3 4">NY5</strain>
    </source>
</reference>
<dbReference type="PANTHER" id="PTHR35813">
    <property type="entry name" value="INNER MEMBRANE PROTEIN YBAN"/>
    <property type="match status" value="1"/>
</dbReference>
<dbReference type="AlphaFoldDB" id="A0A5B0WSD7"/>
<feature type="transmembrane region" description="Helical" evidence="2">
    <location>
        <begin position="75"/>
        <end position="93"/>
    </location>
</feature>
<evidence type="ECO:0000313" key="4">
    <source>
        <dbReference type="Proteomes" id="UP000323708"/>
    </source>
</evidence>
<keyword evidence="2" id="KW-0812">Transmembrane</keyword>
<dbReference type="EMBL" id="VTUX01000008">
    <property type="protein sequence ID" value="KAA1189151.1"/>
    <property type="molecule type" value="Genomic_DNA"/>
</dbReference>
<dbReference type="Pfam" id="PF04304">
    <property type="entry name" value="DUF454"/>
    <property type="match status" value="1"/>
</dbReference>
<dbReference type="GO" id="GO:0005886">
    <property type="term" value="C:plasma membrane"/>
    <property type="evidence" value="ECO:0007669"/>
    <property type="project" value="UniProtKB-SubCell"/>
</dbReference>
<comment type="caution">
    <text evidence="3">The sequence shown here is derived from an EMBL/GenBank/DDBJ whole genome shotgun (WGS) entry which is preliminary data.</text>
</comment>
<evidence type="ECO:0000313" key="3">
    <source>
        <dbReference type="EMBL" id="KAA1189151.1"/>
    </source>
</evidence>
<dbReference type="RefSeq" id="WP_149612449.1">
    <property type="nucleotide sequence ID" value="NZ_VTUX01000008.1"/>
</dbReference>
<evidence type="ECO:0000256" key="1">
    <source>
        <dbReference type="PIRNR" id="PIRNR016789"/>
    </source>
</evidence>
<protein>
    <recommendedName>
        <fullName evidence="1">Inner membrane protein</fullName>
    </recommendedName>
</protein>
<keyword evidence="1" id="KW-0997">Cell inner membrane</keyword>
<evidence type="ECO:0000256" key="2">
    <source>
        <dbReference type="SAM" id="Phobius"/>
    </source>
</evidence>
<keyword evidence="2" id="KW-1133">Transmembrane helix</keyword>
<gene>
    <name evidence="3" type="ORF">F0M18_15860</name>
</gene>
<feature type="transmembrane region" description="Helical" evidence="2">
    <location>
        <begin position="12"/>
        <end position="40"/>
    </location>
</feature>
<keyword evidence="4" id="KW-1185">Reference proteome</keyword>
<dbReference type="PIRSF" id="PIRSF016789">
    <property type="entry name" value="DUF454"/>
    <property type="match status" value="1"/>
</dbReference>
<name>A0A5B0WSD7_9GAMM</name>
<dbReference type="Proteomes" id="UP000323708">
    <property type="component" value="Unassembled WGS sequence"/>
</dbReference>
<keyword evidence="1 2" id="KW-0472">Membrane</keyword>
<sequence length="133" mass="14264">MRRTLYKPLGLACLALGAAGVVLPVLPTTPFVLLAAWFFARSSEAWHQRLQDSELFGPMIRNWEEQRCVSRRTKWVGIGSMLLAGGASIVFALSNPWARAGTAALMLVGAIVLGSIRTCPQAADTAPPARGSE</sequence>
<accession>A0A5B0WSD7</accession>
<proteinExistence type="predicted"/>
<feature type="transmembrane region" description="Helical" evidence="2">
    <location>
        <begin position="100"/>
        <end position="116"/>
    </location>
</feature>
<dbReference type="InterPro" id="IPR007401">
    <property type="entry name" value="DUF454"/>
</dbReference>
<organism evidence="3 4">
    <name type="scientific">Pseudohalioglobus sediminis</name>
    <dbReference type="NCBI Taxonomy" id="2606449"/>
    <lineage>
        <taxon>Bacteria</taxon>
        <taxon>Pseudomonadati</taxon>
        <taxon>Pseudomonadota</taxon>
        <taxon>Gammaproteobacteria</taxon>
        <taxon>Cellvibrionales</taxon>
        <taxon>Halieaceae</taxon>
        <taxon>Pseudohalioglobus</taxon>
    </lineage>
</organism>
<comment type="subcellular location">
    <subcellularLocation>
        <location evidence="1">Cell inner membrane</location>
        <topology evidence="1">Multi-pass membrane protein</topology>
    </subcellularLocation>
</comment>
<dbReference type="PANTHER" id="PTHR35813:SF1">
    <property type="entry name" value="INNER MEMBRANE PROTEIN YBAN"/>
    <property type="match status" value="1"/>
</dbReference>